<evidence type="ECO:0000259" key="4">
    <source>
        <dbReference type="Pfam" id="PF03968"/>
    </source>
</evidence>
<dbReference type="InterPro" id="IPR052037">
    <property type="entry name" value="LPS_export_LptA"/>
</dbReference>
<dbReference type="PANTHER" id="PTHR36504:SF1">
    <property type="entry name" value="LIPOPOLYSACCHARIDE EXPORT SYSTEM PROTEIN LPTA"/>
    <property type="match status" value="1"/>
</dbReference>
<keyword evidence="1 3" id="KW-0732">Signal</keyword>
<dbReference type="Proteomes" id="UP001595799">
    <property type="component" value="Unassembled WGS sequence"/>
</dbReference>
<dbReference type="InterPro" id="IPR005653">
    <property type="entry name" value="OstA-like_N"/>
</dbReference>
<proteinExistence type="predicted"/>
<feature type="region of interest" description="Disordered" evidence="2">
    <location>
        <begin position="265"/>
        <end position="296"/>
    </location>
</feature>
<feature type="chain" id="PRO_5046045439" evidence="3">
    <location>
        <begin position="25"/>
        <end position="296"/>
    </location>
</feature>
<evidence type="ECO:0000256" key="2">
    <source>
        <dbReference type="SAM" id="MobiDB-lite"/>
    </source>
</evidence>
<evidence type="ECO:0000256" key="3">
    <source>
        <dbReference type="SAM" id="SignalP"/>
    </source>
</evidence>
<feature type="domain" description="Organic solvent tolerance-like N-terminal" evidence="4">
    <location>
        <begin position="168"/>
        <end position="258"/>
    </location>
</feature>
<dbReference type="PANTHER" id="PTHR36504">
    <property type="entry name" value="LIPOPOLYSACCHARIDE EXPORT SYSTEM PROTEIN LPTA"/>
    <property type="match status" value="1"/>
</dbReference>
<name>A0ABV8UIQ3_9PROT</name>
<feature type="signal peptide" evidence="3">
    <location>
        <begin position="1"/>
        <end position="24"/>
    </location>
</feature>
<feature type="region of interest" description="Disordered" evidence="2">
    <location>
        <begin position="181"/>
        <end position="202"/>
    </location>
</feature>
<accession>A0ABV8UIQ3</accession>
<keyword evidence="6" id="KW-1185">Reference proteome</keyword>
<feature type="compositionally biased region" description="Polar residues" evidence="2">
    <location>
        <begin position="184"/>
        <end position="197"/>
    </location>
</feature>
<dbReference type="Gene3D" id="2.60.450.10">
    <property type="entry name" value="Lipopolysaccharide (LPS) transport protein A like domain"/>
    <property type="match status" value="1"/>
</dbReference>
<evidence type="ECO:0000313" key="5">
    <source>
        <dbReference type="EMBL" id="MFC4351047.1"/>
    </source>
</evidence>
<evidence type="ECO:0000256" key="1">
    <source>
        <dbReference type="ARBA" id="ARBA00022729"/>
    </source>
</evidence>
<organism evidence="5 6">
    <name type="scientific">Fodinicurvata halophila</name>
    <dbReference type="NCBI Taxonomy" id="1419723"/>
    <lineage>
        <taxon>Bacteria</taxon>
        <taxon>Pseudomonadati</taxon>
        <taxon>Pseudomonadota</taxon>
        <taxon>Alphaproteobacteria</taxon>
        <taxon>Rhodospirillales</taxon>
        <taxon>Rhodovibrionaceae</taxon>
        <taxon>Fodinicurvata</taxon>
    </lineage>
</organism>
<feature type="compositionally biased region" description="Polar residues" evidence="2">
    <location>
        <begin position="283"/>
        <end position="296"/>
    </location>
</feature>
<evidence type="ECO:0000313" key="6">
    <source>
        <dbReference type="Proteomes" id="UP001595799"/>
    </source>
</evidence>
<sequence>MKKRLLLAGTLMMSLMAFSSLSIAQEMSVQQGDSTIEVQASEGIEWHRDRQVYIAIGDAVAVRDDLTVYADRLLAHYRSEEDREDIYKVEAVGQVRIVTENGEEIFGDHAIYFLEEGSLEVTGDDLRYVSAEETVTARDSLEYEENADGPGPIAIARGNAFVDRANGDQIRGDVITAYFEDTANGETENGDSENGGSEMQEAEAVGNVEVENDTVFASGEQGVYYAHNETATLEGNVKVTRGNNQLNGDRAEINMRTGVSRLLATEGQGVSGLISPDEEDDTSGSSGNNDNAPESQ</sequence>
<reference evidence="6" key="1">
    <citation type="journal article" date="2019" name="Int. J. Syst. Evol. Microbiol.">
        <title>The Global Catalogue of Microorganisms (GCM) 10K type strain sequencing project: providing services to taxonomists for standard genome sequencing and annotation.</title>
        <authorList>
            <consortium name="The Broad Institute Genomics Platform"/>
            <consortium name="The Broad Institute Genome Sequencing Center for Infectious Disease"/>
            <person name="Wu L."/>
            <person name="Ma J."/>
        </authorList>
    </citation>
    <scope>NUCLEOTIDE SEQUENCE [LARGE SCALE GENOMIC DNA]</scope>
    <source>
        <strain evidence="6">CECT 8472</strain>
    </source>
</reference>
<dbReference type="EMBL" id="JBHSCW010000003">
    <property type="protein sequence ID" value="MFC4351047.1"/>
    <property type="molecule type" value="Genomic_DNA"/>
</dbReference>
<protein>
    <submittedName>
        <fullName evidence="5">LptA/OstA family protein</fullName>
    </submittedName>
</protein>
<dbReference type="Pfam" id="PF03968">
    <property type="entry name" value="LptD_N"/>
    <property type="match status" value="1"/>
</dbReference>
<dbReference type="RefSeq" id="WP_382421389.1">
    <property type="nucleotide sequence ID" value="NZ_JBHSCW010000003.1"/>
</dbReference>
<gene>
    <name evidence="5" type="ORF">ACFOW6_05770</name>
</gene>
<comment type="caution">
    <text evidence="5">The sequence shown here is derived from an EMBL/GenBank/DDBJ whole genome shotgun (WGS) entry which is preliminary data.</text>
</comment>